<feature type="compositionally biased region" description="Polar residues" evidence="12">
    <location>
        <begin position="533"/>
        <end position="542"/>
    </location>
</feature>
<dbReference type="Proteomes" id="UP001211065">
    <property type="component" value="Unassembled WGS sequence"/>
</dbReference>
<name>A0AAD5TZF6_9FUNG</name>
<feature type="domain" description="Protein kinase" evidence="13">
    <location>
        <begin position="24"/>
        <end position="276"/>
    </location>
</feature>
<dbReference type="GO" id="GO:0004674">
    <property type="term" value="F:protein serine/threonine kinase activity"/>
    <property type="evidence" value="ECO:0007669"/>
    <property type="project" value="UniProtKB-KW"/>
</dbReference>
<proteinExistence type="predicted"/>
<dbReference type="PROSITE" id="PS50011">
    <property type="entry name" value="PROTEIN_KINASE_DOM"/>
    <property type="match status" value="1"/>
</dbReference>
<feature type="compositionally biased region" description="Pro residues" evidence="12">
    <location>
        <begin position="505"/>
        <end position="515"/>
    </location>
</feature>
<evidence type="ECO:0000313" key="16">
    <source>
        <dbReference type="Proteomes" id="UP001211065"/>
    </source>
</evidence>
<dbReference type="PANTHER" id="PTHR24346">
    <property type="entry name" value="MAP/MICROTUBULE AFFINITY-REGULATING KINASE"/>
    <property type="match status" value="1"/>
</dbReference>
<comment type="caution">
    <text evidence="15">The sequence shown here is derived from an EMBL/GenBank/DDBJ whole genome shotgun (WGS) entry which is preliminary data.</text>
</comment>
<evidence type="ECO:0000256" key="12">
    <source>
        <dbReference type="SAM" id="MobiDB-lite"/>
    </source>
</evidence>
<evidence type="ECO:0000256" key="5">
    <source>
        <dbReference type="ARBA" id="ARBA00022679"/>
    </source>
</evidence>
<dbReference type="Pfam" id="PF00069">
    <property type="entry name" value="Pkinase"/>
    <property type="match status" value="1"/>
</dbReference>
<dbReference type="SMART" id="SM00220">
    <property type="entry name" value="S_TKc"/>
    <property type="match status" value="1"/>
</dbReference>
<dbReference type="Gene3D" id="1.10.510.10">
    <property type="entry name" value="Transferase(Phosphotransferase) domain 1"/>
    <property type="match status" value="1"/>
</dbReference>
<accession>A0AAD5TZF6</accession>
<evidence type="ECO:0000256" key="10">
    <source>
        <dbReference type="ARBA" id="ARBA00048679"/>
    </source>
</evidence>
<feature type="region of interest" description="Disordered" evidence="12">
    <location>
        <begin position="481"/>
        <end position="515"/>
    </location>
</feature>
<evidence type="ECO:0000256" key="6">
    <source>
        <dbReference type="ARBA" id="ARBA00022741"/>
    </source>
</evidence>
<dbReference type="Pfam" id="PF02149">
    <property type="entry name" value="KA1"/>
    <property type="match status" value="1"/>
</dbReference>
<dbReference type="GO" id="GO:0035556">
    <property type="term" value="P:intracellular signal transduction"/>
    <property type="evidence" value="ECO:0007669"/>
    <property type="project" value="TreeGrafter"/>
</dbReference>
<dbReference type="InterPro" id="IPR008271">
    <property type="entry name" value="Ser/Thr_kinase_AS"/>
</dbReference>
<evidence type="ECO:0000256" key="1">
    <source>
        <dbReference type="ARBA" id="ARBA00004496"/>
    </source>
</evidence>
<dbReference type="AlphaFoldDB" id="A0AAD5TZF6"/>
<dbReference type="InterPro" id="IPR000719">
    <property type="entry name" value="Prot_kinase_dom"/>
</dbReference>
<keyword evidence="16" id="KW-1185">Reference proteome</keyword>
<evidence type="ECO:0000259" key="14">
    <source>
        <dbReference type="PROSITE" id="PS50032"/>
    </source>
</evidence>
<dbReference type="FunFam" id="1.10.510.10:FF:001222">
    <property type="entry name" value="Serine/threonine-protein kinase ppk25"/>
    <property type="match status" value="1"/>
</dbReference>
<evidence type="ECO:0000256" key="8">
    <source>
        <dbReference type="ARBA" id="ARBA00022840"/>
    </source>
</evidence>
<dbReference type="InterPro" id="IPR011009">
    <property type="entry name" value="Kinase-like_dom_sf"/>
</dbReference>
<evidence type="ECO:0000313" key="15">
    <source>
        <dbReference type="EMBL" id="KAJ3211955.1"/>
    </source>
</evidence>
<reference evidence="15" key="1">
    <citation type="submission" date="2020-05" db="EMBL/GenBank/DDBJ databases">
        <title>Phylogenomic resolution of chytrid fungi.</title>
        <authorList>
            <person name="Stajich J.E."/>
            <person name="Amses K."/>
            <person name="Simmons R."/>
            <person name="Seto K."/>
            <person name="Myers J."/>
            <person name="Bonds A."/>
            <person name="Quandt C.A."/>
            <person name="Barry K."/>
            <person name="Liu P."/>
            <person name="Grigoriev I."/>
            <person name="Longcore J.E."/>
            <person name="James T.Y."/>
        </authorList>
    </citation>
    <scope>NUCLEOTIDE SEQUENCE</scope>
    <source>
        <strain evidence="15">JEL0476</strain>
    </source>
</reference>
<dbReference type="PROSITE" id="PS50032">
    <property type="entry name" value="KA1"/>
    <property type="match status" value="1"/>
</dbReference>
<feature type="domain" description="KA1" evidence="14">
    <location>
        <begin position="735"/>
        <end position="784"/>
    </location>
</feature>
<sequence>MSANINKPSVDTSLALDGQIIGNYKIEKTIGQGTYGKVKLAYHINTCVKYAIKIIEKAQLSNNKQIARLQREIRFLKLLHHPHIVKVFDVIEVSDTIFIAMEYEAGGELFDYIVAHKRVKEKEARSFFRMVLSAVDYCHQNSVIHRDLKPENLLLDENKCIKIIDFGFGNNFTFDGLLDTFCGSPFYAAPEMILGKKYEGPEVDMWSLGVILFALLCGHLPFDDDNIKELYKKIASGTYTCPDYLLPNARHLISRLITVDPRERATLEEVLSHQWVNEGYDSPPPNYVPERPVIKDFSLLSKEIVNRILAFGYRIEDVEKAFGPDSNHSKPNPVRATYFLLLEMLQREELKLRLERKSSLSSNLLQQNNTPLQKVKALPGKYTSMSTNNIGQGVSLSKIDENCDNNLSERELISQDNKQDQKQSTIGPSKIENHNSFNNITKVTNSANAQQKNKVQLQQPEKHIGNNRPYVSMQLLTTKENRRLSTPEPNENVKVTNYSPVTPNSAPPNYPLPPIPVFKSKKRQVEQVKSDAASVTVNTNLEEPSGSERPDPKYNNFIKESQPQNKEKATVVKKDEANTSSQIVNKNSKVTTTLKDQSTSESGTGDIYHSSRRLSMPLNQQSNLPRRASIVKMKEELRAVSGWFLNVSTTSSKSPNEILKEVTRVLEQNCVAFEVEGFIVMCEANVDLLLVNNAQQSQKEAFNSEFNDNSSLNEADSNAIPVESNNKNNSAPINIQGKKSILTFQIEICKVPKMNLYGLNFKRIGGGVWNYKKVCNKLMANMNI</sequence>
<feature type="binding site" evidence="11">
    <location>
        <position position="53"/>
    </location>
    <ligand>
        <name>ATP</name>
        <dbReference type="ChEBI" id="CHEBI:30616"/>
    </ligand>
</feature>
<keyword evidence="6 11" id="KW-0547">Nucleotide-binding</keyword>
<evidence type="ECO:0000256" key="9">
    <source>
        <dbReference type="ARBA" id="ARBA00047899"/>
    </source>
</evidence>
<dbReference type="Gene3D" id="3.30.310.80">
    <property type="entry name" value="Kinase associated domain 1, KA1"/>
    <property type="match status" value="1"/>
</dbReference>
<dbReference type="SUPFAM" id="SSF56112">
    <property type="entry name" value="Protein kinase-like (PK-like)"/>
    <property type="match status" value="1"/>
</dbReference>
<feature type="compositionally biased region" description="Polar residues" evidence="12">
    <location>
        <begin position="487"/>
        <end position="502"/>
    </location>
</feature>
<dbReference type="PROSITE" id="PS00108">
    <property type="entry name" value="PROTEIN_KINASE_ST"/>
    <property type="match status" value="1"/>
</dbReference>
<gene>
    <name evidence="15" type="primary">MARK2_3</name>
    <name evidence="15" type="ORF">HK099_007879</name>
</gene>
<dbReference type="InterPro" id="IPR001772">
    <property type="entry name" value="KA1_dom"/>
</dbReference>
<dbReference type="PANTHER" id="PTHR24346:SF106">
    <property type="entry name" value="PROTEIN KINASE DOMAIN-CONTAINING PROTEIN"/>
    <property type="match status" value="1"/>
</dbReference>
<keyword evidence="4" id="KW-0723">Serine/threonine-protein kinase</keyword>
<evidence type="ECO:0000256" key="2">
    <source>
        <dbReference type="ARBA" id="ARBA00012513"/>
    </source>
</evidence>
<evidence type="ECO:0000256" key="7">
    <source>
        <dbReference type="ARBA" id="ARBA00022777"/>
    </source>
</evidence>
<keyword evidence="8 11" id="KW-0067">ATP-binding</keyword>
<feature type="region of interest" description="Disordered" evidence="12">
    <location>
        <begin position="412"/>
        <end position="436"/>
    </location>
</feature>
<evidence type="ECO:0000256" key="3">
    <source>
        <dbReference type="ARBA" id="ARBA00022490"/>
    </source>
</evidence>
<evidence type="ECO:0000256" key="11">
    <source>
        <dbReference type="PROSITE-ProRule" id="PRU10141"/>
    </source>
</evidence>
<evidence type="ECO:0000256" key="4">
    <source>
        <dbReference type="ARBA" id="ARBA00022527"/>
    </source>
</evidence>
<evidence type="ECO:0000259" key="13">
    <source>
        <dbReference type="PROSITE" id="PS50011"/>
    </source>
</evidence>
<dbReference type="EC" id="2.7.11.1" evidence="2"/>
<keyword evidence="5" id="KW-0808">Transferase</keyword>
<keyword evidence="3" id="KW-0963">Cytoplasm</keyword>
<organism evidence="15 16">
    <name type="scientific">Clydaea vesicula</name>
    <dbReference type="NCBI Taxonomy" id="447962"/>
    <lineage>
        <taxon>Eukaryota</taxon>
        <taxon>Fungi</taxon>
        <taxon>Fungi incertae sedis</taxon>
        <taxon>Chytridiomycota</taxon>
        <taxon>Chytridiomycota incertae sedis</taxon>
        <taxon>Chytridiomycetes</taxon>
        <taxon>Lobulomycetales</taxon>
        <taxon>Lobulomycetaceae</taxon>
        <taxon>Clydaea</taxon>
    </lineage>
</organism>
<dbReference type="InterPro" id="IPR017441">
    <property type="entry name" value="Protein_kinase_ATP_BS"/>
</dbReference>
<dbReference type="InterPro" id="IPR028375">
    <property type="entry name" value="KA1/Ssp2_C"/>
</dbReference>
<dbReference type="GO" id="GO:0005737">
    <property type="term" value="C:cytoplasm"/>
    <property type="evidence" value="ECO:0007669"/>
    <property type="project" value="UniProtKB-SubCell"/>
</dbReference>
<comment type="catalytic activity">
    <reaction evidence="9">
        <text>L-threonyl-[protein] + ATP = O-phospho-L-threonyl-[protein] + ADP + H(+)</text>
        <dbReference type="Rhea" id="RHEA:46608"/>
        <dbReference type="Rhea" id="RHEA-COMP:11060"/>
        <dbReference type="Rhea" id="RHEA-COMP:11605"/>
        <dbReference type="ChEBI" id="CHEBI:15378"/>
        <dbReference type="ChEBI" id="CHEBI:30013"/>
        <dbReference type="ChEBI" id="CHEBI:30616"/>
        <dbReference type="ChEBI" id="CHEBI:61977"/>
        <dbReference type="ChEBI" id="CHEBI:456216"/>
        <dbReference type="EC" id="2.7.11.1"/>
    </reaction>
</comment>
<comment type="catalytic activity">
    <reaction evidence="10">
        <text>L-seryl-[protein] + ATP = O-phospho-L-seryl-[protein] + ADP + H(+)</text>
        <dbReference type="Rhea" id="RHEA:17989"/>
        <dbReference type="Rhea" id="RHEA-COMP:9863"/>
        <dbReference type="Rhea" id="RHEA-COMP:11604"/>
        <dbReference type="ChEBI" id="CHEBI:15378"/>
        <dbReference type="ChEBI" id="CHEBI:29999"/>
        <dbReference type="ChEBI" id="CHEBI:30616"/>
        <dbReference type="ChEBI" id="CHEBI:83421"/>
        <dbReference type="ChEBI" id="CHEBI:456216"/>
        <dbReference type="EC" id="2.7.11.1"/>
    </reaction>
</comment>
<comment type="subcellular location">
    <subcellularLocation>
        <location evidence="1">Cytoplasm</location>
    </subcellularLocation>
</comment>
<dbReference type="FunFam" id="3.30.200.20:FF:000003">
    <property type="entry name" value="Non-specific serine/threonine protein kinase"/>
    <property type="match status" value="1"/>
</dbReference>
<feature type="compositionally biased region" description="Basic and acidic residues" evidence="12">
    <location>
        <begin position="565"/>
        <end position="577"/>
    </location>
</feature>
<dbReference type="CDD" id="cd12121">
    <property type="entry name" value="MARK_C_like"/>
    <property type="match status" value="1"/>
</dbReference>
<keyword evidence="7 15" id="KW-0418">Kinase</keyword>
<dbReference type="CDD" id="cd14003">
    <property type="entry name" value="STKc_AMPK-like"/>
    <property type="match status" value="1"/>
</dbReference>
<dbReference type="PROSITE" id="PS00107">
    <property type="entry name" value="PROTEIN_KINASE_ATP"/>
    <property type="match status" value="1"/>
</dbReference>
<dbReference type="SUPFAM" id="SSF103243">
    <property type="entry name" value="KA1-like"/>
    <property type="match status" value="1"/>
</dbReference>
<feature type="compositionally biased region" description="Basic and acidic residues" evidence="12">
    <location>
        <begin position="412"/>
        <end position="421"/>
    </location>
</feature>
<dbReference type="GO" id="GO:0005524">
    <property type="term" value="F:ATP binding"/>
    <property type="evidence" value="ECO:0007669"/>
    <property type="project" value="UniProtKB-UniRule"/>
</dbReference>
<dbReference type="EMBL" id="JADGJW010000804">
    <property type="protein sequence ID" value="KAJ3211955.1"/>
    <property type="molecule type" value="Genomic_DNA"/>
</dbReference>
<protein>
    <recommendedName>
        <fullName evidence="2">non-specific serine/threonine protein kinase</fullName>
        <ecNumber evidence="2">2.7.11.1</ecNumber>
    </recommendedName>
</protein>
<feature type="region of interest" description="Disordered" evidence="12">
    <location>
        <begin position="529"/>
        <end position="579"/>
    </location>
</feature>